<dbReference type="AlphaFoldDB" id="A0A2H5EXH4"/>
<evidence type="ECO:0000313" key="8">
    <source>
        <dbReference type="EMBL" id="AUH63990.1"/>
    </source>
</evidence>
<comment type="subcellular location">
    <subcellularLocation>
        <location evidence="1">Membrane</location>
        <topology evidence="1">Multi-pass membrane protein</topology>
    </subcellularLocation>
</comment>
<evidence type="ECO:0000256" key="4">
    <source>
        <dbReference type="ARBA" id="ARBA00022989"/>
    </source>
</evidence>
<sequence length="305" mass="31736">MRLSASGQPAMTGAALMIGAGAGFACVNTLLQYVTMMLGVSAPTATFWQYFIALLVLLPWQGIGLKGFATARPGAHLLRVAFAVGGVQLWTLGLAHVPIWQAIALIMLSPFFVTAGAGLLLREEVTPARWIAVLTGFVGGAVILSPWSDGFTLWAFAPIGAAALWAAASLMTKRMTATESPETLTLYLLALLTPLNLGLALMPEAGGLAIASAPAIAALVVAGLLTALAQYALARAYATADAAFLQPFDHVKLAFNVGLGALVFGFVPPGSMWLGSALIVGASLWLLARERRGIGHRLTRERAGG</sequence>
<dbReference type="OrthoDB" id="9812899at2"/>
<feature type="transmembrane region" description="Helical" evidence="6">
    <location>
        <begin position="47"/>
        <end position="65"/>
    </location>
</feature>
<feature type="transmembrane region" description="Helical" evidence="6">
    <location>
        <begin position="184"/>
        <end position="202"/>
    </location>
</feature>
<evidence type="ECO:0000256" key="3">
    <source>
        <dbReference type="ARBA" id="ARBA00022692"/>
    </source>
</evidence>
<dbReference type="PANTHER" id="PTHR22911">
    <property type="entry name" value="ACYL-MALONYL CONDENSING ENZYME-RELATED"/>
    <property type="match status" value="1"/>
</dbReference>
<dbReference type="Proteomes" id="UP000234530">
    <property type="component" value="Chromosome"/>
</dbReference>
<keyword evidence="4 6" id="KW-1133">Transmembrane helix</keyword>
<protein>
    <submittedName>
        <fullName evidence="8">EamA family transporter</fullName>
    </submittedName>
</protein>
<dbReference type="KEGG" id="pzh:CX676_07280"/>
<dbReference type="GO" id="GO:0016020">
    <property type="term" value="C:membrane"/>
    <property type="evidence" value="ECO:0007669"/>
    <property type="project" value="UniProtKB-SubCell"/>
</dbReference>
<keyword evidence="9" id="KW-1185">Reference proteome</keyword>
<feature type="transmembrane region" description="Helical" evidence="6">
    <location>
        <begin position="208"/>
        <end position="229"/>
    </location>
</feature>
<comment type="similarity">
    <text evidence="2">Belongs to the drug/metabolite transporter (DMT) superfamily. 10 TMS drug/metabolite exporter (DME) (TC 2.A.7.3) family.</text>
</comment>
<name>A0A2H5EXH4_9RHOB</name>
<dbReference type="EMBL" id="CP025430">
    <property type="protein sequence ID" value="AUH63990.1"/>
    <property type="molecule type" value="Genomic_DNA"/>
</dbReference>
<feature type="transmembrane region" description="Helical" evidence="6">
    <location>
        <begin position="128"/>
        <end position="147"/>
    </location>
</feature>
<proteinExistence type="inferred from homology"/>
<feature type="transmembrane region" description="Helical" evidence="6">
    <location>
        <begin position="12"/>
        <end position="35"/>
    </location>
</feature>
<evidence type="ECO:0000259" key="7">
    <source>
        <dbReference type="Pfam" id="PF00892"/>
    </source>
</evidence>
<dbReference type="RefSeq" id="WP_101752031.1">
    <property type="nucleotide sequence ID" value="NZ_CP025430.1"/>
</dbReference>
<evidence type="ECO:0000256" key="2">
    <source>
        <dbReference type="ARBA" id="ARBA00009853"/>
    </source>
</evidence>
<accession>A0A2H5EXH4</accession>
<dbReference type="InterPro" id="IPR000620">
    <property type="entry name" value="EamA_dom"/>
</dbReference>
<evidence type="ECO:0000256" key="1">
    <source>
        <dbReference type="ARBA" id="ARBA00004141"/>
    </source>
</evidence>
<feature type="domain" description="EamA" evidence="7">
    <location>
        <begin position="12"/>
        <end position="144"/>
    </location>
</feature>
<dbReference type="InterPro" id="IPR037185">
    <property type="entry name" value="EmrE-like"/>
</dbReference>
<keyword evidence="5 6" id="KW-0472">Membrane</keyword>
<reference evidence="8 9" key="1">
    <citation type="journal article" date="2013" name="Antonie Van Leeuwenhoek">
        <title>Paracoccus zhejiangensis sp. nov., isolated from activated sludge in wastewater-treatment system.</title>
        <authorList>
            <person name="Wu Z.G."/>
            <person name="Zhang D.F."/>
            <person name="Liu Y.L."/>
            <person name="Wang F."/>
            <person name="Jiang X."/>
            <person name="Li C."/>
            <person name="Li S.P."/>
            <person name="Hong Q."/>
            <person name="Li W.J."/>
        </authorList>
    </citation>
    <scope>NUCLEOTIDE SEQUENCE [LARGE SCALE GENOMIC DNA]</scope>
    <source>
        <strain evidence="8 9">J6</strain>
    </source>
</reference>
<dbReference type="PROSITE" id="PS51257">
    <property type="entry name" value="PROKAR_LIPOPROTEIN"/>
    <property type="match status" value="1"/>
</dbReference>
<dbReference type="PANTHER" id="PTHR22911:SF6">
    <property type="entry name" value="SOLUTE CARRIER FAMILY 35 MEMBER G1"/>
    <property type="match status" value="1"/>
</dbReference>
<feature type="transmembrane region" description="Helical" evidence="6">
    <location>
        <begin position="153"/>
        <end position="172"/>
    </location>
</feature>
<organism evidence="8 9">
    <name type="scientific">Paracoccus zhejiangensis</name>
    <dbReference type="NCBI Taxonomy" id="1077935"/>
    <lineage>
        <taxon>Bacteria</taxon>
        <taxon>Pseudomonadati</taxon>
        <taxon>Pseudomonadota</taxon>
        <taxon>Alphaproteobacteria</taxon>
        <taxon>Rhodobacterales</taxon>
        <taxon>Paracoccaceae</taxon>
        <taxon>Paracoccus</taxon>
    </lineage>
</organism>
<evidence type="ECO:0000313" key="9">
    <source>
        <dbReference type="Proteomes" id="UP000234530"/>
    </source>
</evidence>
<keyword evidence="3 6" id="KW-0812">Transmembrane</keyword>
<gene>
    <name evidence="8" type="ORF">CX676_07280</name>
</gene>
<feature type="transmembrane region" description="Helical" evidence="6">
    <location>
        <begin position="99"/>
        <end position="121"/>
    </location>
</feature>
<dbReference type="Pfam" id="PF00892">
    <property type="entry name" value="EamA"/>
    <property type="match status" value="1"/>
</dbReference>
<feature type="transmembrane region" description="Helical" evidence="6">
    <location>
        <begin position="77"/>
        <end position="93"/>
    </location>
</feature>
<dbReference type="SUPFAM" id="SSF103481">
    <property type="entry name" value="Multidrug resistance efflux transporter EmrE"/>
    <property type="match status" value="1"/>
</dbReference>
<evidence type="ECO:0000256" key="6">
    <source>
        <dbReference type="SAM" id="Phobius"/>
    </source>
</evidence>
<evidence type="ECO:0000256" key="5">
    <source>
        <dbReference type="ARBA" id="ARBA00023136"/>
    </source>
</evidence>
<feature type="transmembrane region" description="Helical" evidence="6">
    <location>
        <begin position="272"/>
        <end position="288"/>
    </location>
</feature>
<feature type="transmembrane region" description="Helical" evidence="6">
    <location>
        <begin position="250"/>
        <end position="266"/>
    </location>
</feature>